<dbReference type="HOGENOM" id="CLU_086594_1_0_4"/>
<dbReference type="InterPro" id="IPR018640">
    <property type="entry name" value="DUF2063"/>
</dbReference>
<reference evidence="2 3" key="2">
    <citation type="journal article" date="2011" name="J. Bacteriol.">
        <title>Genomes of three methylotrophs from a single niche uncover genetic and metabolic divergence of Methylophilaceae.</title>
        <authorList>
            <person name="Lapidus A."/>
            <person name="Clum A."/>
            <person name="Labutti K."/>
            <person name="Kaluzhnaya M.G."/>
            <person name="Lim S."/>
            <person name="Beck D.A."/>
            <person name="Glavina Del Rio T."/>
            <person name="Nolan M."/>
            <person name="Mavromatis K."/>
            <person name="Huntemann M."/>
            <person name="Lucas S."/>
            <person name="Lidstrom M.E."/>
            <person name="Ivanova N."/>
            <person name="Chistoserdova L."/>
        </authorList>
    </citation>
    <scope>NUCLEOTIDE SEQUENCE [LARGE SCALE GENOMIC DNA]</scope>
    <source>
        <strain evidence="2 3">301</strain>
    </source>
</reference>
<evidence type="ECO:0000313" key="3">
    <source>
        <dbReference type="Proteomes" id="UP000000383"/>
    </source>
</evidence>
<accession>D7DKJ1</accession>
<dbReference type="eggNOG" id="COG3219">
    <property type="taxonomic scope" value="Bacteria"/>
</dbReference>
<feature type="domain" description="Putative DNA-binding" evidence="1">
    <location>
        <begin position="7"/>
        <end position="100"/>
    </location>
</feature>
<keyword evidence="3" id="KW-1185">Reference proteome</keyword>
<dbReference type="Gene3D" id="1.10.150.690">
    <property type="entry name" value="DUF2063"/>
    <property type="match status" value="1"/>
</dbReference>
<dbReference type="OrthoDB" id="343356at2"/>
<protein>
    <recommendedName>
        <fullName evidence="1">Putative DNA-binding domain-containing protein</fullName>
    </recommendedName>
</protein>
<dbReference type="RefSeq" id="WP_013148748.1">
    <property type="nucleotide sequence ID" value="NC_014207.1"/>
</dbReference>
<dbReference type="KEGG" id="meh:M301_2068"/>
<dbReference type="Pfam" id="PF09836">
    <property type="entry name" value="DUF2063"/>
    <property type="match status" value="1"/>
</dbReference>
<dbReference type="AlphaFoldDB" id="D7DKJ1"/>
<dbReference type="InterPro" id="IPR044922">
    <property type="entry name" value="DUF2063_N_sf"/>
</dbReference>
<evidence type="ECO:0000259" key="1">
    <source>
        <dbReference type="Pfam" id="PF09836"/>
    </source>
</evidence>
<reference evidence="3" key="1">
    <citation type="submission" date="2010-05" db="EMBL/GenBank/DDBJ databases">
        <title>Complete sequence of Methylotenera sp. 301.</title>
        <authorList>
            <person name="Lucas S."/>
            <person name="Copeland A."/>
            <person name="Lapidus A."/>
            <person name="Cheng J.-F."/>
            <person name="Bruce D."/>
            <person name="Goodwin L."/>
            <person name="Pitluck S."/>
            <person name="Clum A."/>
            <person name="Land M."/>
            <person name="Hauser L."/>
            <person name="Kyrpides N."/>
            <person name="Ivanova N."/>
            <person name="Chistoservova L."/>
            <person name="Kalyuzhnaya M."/>
            <person name="Woyke T."/>
        </authorList>
    </citation>
    <scope>NUCLEOTIDE SEQUENCE [LARGE SCALE GENOMIC DNA]</scope>
    <source>
        <strain evidence="3">301</strain>
    </source>
</reference>
<organism evidence="2 3">
    <name type="scientific">Methylotenera versatilis (strain 301)</name>
    <dbReference type="NCBI Taxonomy" id="666681"/>
    <lineage>
        <taxon>Bacteria</taxon>
        <taxon>Pseudomonadati</taxon>
        <taxon>Pseudomonadota</taxon>
        <taxon>Betaproteobacteria</taxon>
        <taxon>Nitrosomonadales</taxon>
        <taxon>Methylophilaceae</taxon>
        <taxon>Methylotenera</taxon>
    </lineage>
</organism>
<dbReference type="STRING" id="666681.M301_2068"/>
<sequence>MSQLAKLQADFQAYLLDDAKSSSFIKAVIDDKKVSAKKRLSIYHDAYRLRIVEALATAYPQLKALLGDLLFNKIAREYITAYPSTYRNLRWYGGEMREHLLTTLAQHPIAAEVADFEWALSLAFDAENVPELTLQELSTIPPENWDTLSFRFQPAVKVVRTRWNTIRIWQALEAEEIPPKSAQESSYQSWLIWRKNFNSQFRQITEMEVIALNMAVMGATFGEICASLEVEMDYEQAMATAAQYLAGWLENGLISNVVLISFIN</sequence>
<evidence type="ECO:0000313" key="2">
    <source>
        <dbReference type="EMBL" id="ADI30437.1"/>
    </source>
</evidence>
<name>D7DKJ1_METV0</name>
<gene>
    <name evidence="2" type="ordered locus">M301_2068</name>
</gene>
<dbReference type="Proteomes" id="UP000000383">
    <property type="component" value="Chromosome"/>
</dbReference>
<dbReference type="EMBL" id="CP002056">
    <property type="protein sequence ID" value="ADI30437.1"/>
    <property type="molecule type" value="Genomic_DNA"/>
</dbReference>
<proteinExistence type="predicted"/>